<dbReference type="STRING" id="5762.D2V190"/>
<dbReference type="VEuPathDB" id="AmoebaDB:NAEGRDRAFT_82450"/>
<name>D2V190_NAEGR</name>
<feature type="transmembrane region" description="Helical" evidence="1">
    <location>
        <begin position="187"/>
        <end position="206"/>
    </location>
</feature>
<evidence type="ECO:0000256" key="1">
    <source>
        <dbReference type="SAM" id="Phobius"/>
    </source>
</evidence>
<dbReference type="InParanoid" id="D2V190"/>
<dbReference type="PROSITE" id="PS50127">
    <property type="entry name" value="UBC_2"/>
    <property type="match status" value="1"/>
</dbReference>
<dbReference type="RefSeq" id="XP_002682171.1">
    <property type="nucleotide sequence ID" value="XM_002682125.1"/>
</dbReference>
<dbReference type="Gene3D" id="3.10.110.10">
    <property type="entry name" value="Ubiquitin Conjugating Enzyme"/>
    <property type="match status" value="1"/>
</dbReference>
<dbReference type="SMART" id="SM00212">
    <property type="entry name" value="UBCc"/>
    <property type="match status" value="1"/>
</dbReference>
<dbReference type="InterPro" id="IPR050113">
    <property type="entry name" value="Ub_conjugating_enzyme"/>
</dbReference>
<dbReference type="CDD" id="cd23799">
    <property type="entry name" value="UBCc_UBE2J"/>
    <property type="match status" value="1"/>
</dbReference>
<feature type="domain" description="UBC core" evidence="2">
    <location>
        <begin position="3"/>
        <end position="153"/>
    </location>
</feature>
<dbReference type="InterPro" id="IPR000608">
    <property type="entry name" value="UBC"/>
</dbReference>
<dbReference type="AlphaFoldDB" id="D2V190"/>
<dbReference type="Pfam" id="PF00179">
    <property type="entry name" value="UQ_con"/>
    <property type="match status" value="1"/>
</dbReference>
<sequence>MNVATTRLKKELQLIKKNPMEHIECCPLENNIFEWHFVIHSLPYDPYKGGIYHGKIVFPPDYPYKPPGVEMITPNGRFKTNTPICMSNTNFHKESWNPLWNLDSILKGFLSFFLENDSTYGSMSTTPEEKKKLALMSCEVNLKNHNFVKLFPDMVDLAKKTIKEQEEKIVHVKASETSVESNSGKSVWDMTSILVLIIVLLIVLYVSM</sequence>
<protein>
    <submittedName>
        <fullName evidence="3">Predicted protein</fullName>
    </submittedName>
</protein>
<dbReference type="FunCoup" id="D2V190">
    <property type="interactions" value="596"/>
</dbReference>
<dbReference type="OrthoDB" id="1158011at2759"/>
<gene>
    <name evidence="3" type="ORF">NAEGRDRAFT_82450</name>
</gene>
<proteinExistence type="predicted"/>
<dbReference type="FunFam" id="3.10.110.10:FF:000109">
    <property type="entry name" value="Ubiquitin-conjugating enzyme E2 J2-like"/>
    <property type="match status" value="1"/>
</dbReference>
<dbReference type="Proteomes" id="UP000006671">
    <property type="component" value="Unassembled WGS sequence"/>
</dbReference>
<reference evidence="3 4" key="1">
    <citation type="journal article" date="2010" name="Cell">
        <title>The genome of Naegleria gruberi illuminates early eukaryotic versatility.</title>
        <authorList>
            <person name="Fritz-Laylin L.K."/>
            <person name="Prochnik S.E."/>
            <person name="Ginger M.L."/>
            <person name="Dacks J.B."/>
            <person name="Carpenter M.L."/>
            <person name="Field M.C."/>
            <person name="Kuo A."/>
            <person name="Paredez A."/>
            <person name="Chapman J."/>
            <person name="Pham J."/>
            <person name="Shu S."/>
            <person name="Neupane R."/>
            <person name="Cipriano M."/>
            <person name="Mancuso J."/>
            <person name="Tu H."/>
            <person name="Salamov A."/>
            <person name="Lindquist E."/>
            <person name="Shapiro H."/>
            <person name="Lucas S."/>
            <person name="Grigoriev I.V."/>
            <person name="Cande W.Z."/>
            <person name="Fulton C."/>
            <person name="Rokhsar D.S."/>
            <person name="Dawson S.C."/>
        </authorList>
    </citation>
    <scope>NUCLEOTIDE SEQUENCE [LARGE SCALE GENOMIC DNA]</scope>
    <source>
        <strain evidence="3 4">NEG-M</strain>
    </source>
</reference>
<dbReference type="InterPro" id="IPR016135">
    <property type="entry name" value="UBQ-conjugating_enzyme/RWD"/>
</dbReference>
<organism evidence="4">
    <name type="scientific">Naegleria gruberi</name>
    <name type="common">Amoeba</name>
    <dbReference type="NCBI Taxonomy" id="5762"/>
    <lineage>
        <taxon>Eukaryota</taxon>
        <taxon>Discoba</taxon>
        <taxon>Heterolobosea</taxon>
        <taxon>Tetramitia</taxon>
        <taxon>Eutetramitia</taxon>
        <taxon>Vahlkampfiidae</taxon>
        <taxon>Naegleria</taxon>
    </lineage>
</organism>
<dbReference type="SUPFAM" id="SSF54495">
    <property type="entry name" value="UBC-like"/>
    <property type="match status" value="1"/>
</dbReference>
<dbReference type="EMBL" id="GG738848">
    <property type="protein sequence ID" value="EFC49427.1"/>
    <property type="molecule type" value="Genomic_DNA"/>
</dbReference>
<keyword evidence="1" id="KW-0812">Transmembrane</keyword>
<evidence type="ECO:0000313" key="3">
    <source>
        <dbReference type="EMBL" id="EFC49427.1"/>
    </source>
</evidence>
<dbReference type="eggNOG" id="KOG0894">
    <property type="taxonomic scope" value="Eukaryota"/>
</dbReference>
<evidence type="ECO:0000313" key="4">
    <source>
        <dbReference type="Proteomes" id="UP000006671"/>
    </source>
</evidence>
<evidence type="ECO:0000259" key="2">
    <source>
        <dbReference type="PROSITE" id="PS50127"/>
    </source>
</evidence>
<dbReference type="KEGG" id="ngr:NAEGRDRAFT_82450"/>
<keyword evidence="1" id="KW-0472">Membrane</keyword>
<dbReference type="GeneID" id="8862586"/>
<keyword evidence="4" id="KW-1185">Reference proteome</keyword>
<accession>D2V190</accession>
<keyword evidence="1" id="KW-1133">Transmembrane helix</keyword>
<dbReference type="OMA" id="GWSVATI"/>
<dbReference type="PANTHER" id="PTHR24067">
    <property type="entry name" value="UBIQUITIN-CONJUGATING ENZYME E2"/>
    <property type="match status" value="1"/>
</dbReference>